<dbReference type="EMBL" id="JAJJMA010165531">
    <property type="protein sequence ID" value="MCL7036229.1"/>
    <property type="molecule type" value="Genomic_DNA"/>
</dbReference>
<name>A0AA41V9R8_PAPNU</name>
<keyword evidence="2" id="KW-1185">Reference proteome</keyword>
<reference evidence="1" key="1">
    <citation type="submission" date="2022-03" db="EMBL/GenBank/DDBJ databases">
        <title>A functionally conserved STORR gene fusion in Papaver species that diverged 16.8 million years ago.</title>
        <authorList>
            <person name="Catania T."/>
        </authorList>
    </citation>
    <scope>NUCLEOTIDE SEQUENCE</scope>
    <source>
        <strain evidence="1">S-191538</strain>
    </source>
</reference>
<organism evidence="1 2">
    <name type="scientific">Papaver nudicaule</name>
    <name type="common">Iceland poppy</name>
    <dbReference type="NCBI Taxonomy" id="74823"/>
    <lineage>
        <taxon>Eukaryota</taxon>
        <taxon>Viridiplantae</taxon>
        <taxon>Streptophyta</taxon>
        <taxon>Embryophyta</taxon>
        <taxon>Tracheophyta</taxon>
        <taxon>Spermatophyta</taxon>
        <taxon>Magnoliopsida</taxon>
        <taxon>Ranunculales</taxon>
        <taxon>Papaveraceae</taxon>
        <taxon>Papaveroideae</taxon>
        <taxon>Papaver</taxon>
    </lineage>
</organism>
<dbReference type="Proteomes" id="UP001177140">
    <property type="component" value="Unassembled WGS sequence"/>
</dbReference>
<sequence>MRAPNYTLDEDLALVQAFIDFGGDSAIGVQQKKGRLWAKIIPYFNEKTKNPHKRKQHSLQNRLLTIRKEPVTSFVLWESFTQKKLAAHQARIEYLRLYRKPFSHEETYKLFKYVKGFDYTKCTNEDEEEIPVAPIPIVDVDGEKEEEE</sequence>
<proteinExistence type="predicted"/>
<evidence type="ECO:0000313" key="1">
    <source>
        <dbReference type="EMBL" id="MCL7036229.1"/>
    </source>
</evidence>
<protein>
    <submittedName>
        <fullName evidence="1">Uncharacterized protein</fullName>
    </submittedName>
</protein>
<gene>
    <name evidence="1" type="ORF">MKW94_010066</name>
</gene>
<dbReference type="AlphaFoldDB" id="A0AA41V9R8"/>
<comment type="caution">
    <text evidence="1">The sequence shown here is derived from an EMBL/GenBank/DDBJ whole genome shotgun (WGS) entry which is preliminary data.</text>
</comment>
<evidence type="ECO:0000313" key="2">
    <source>
        <dbReference type="Proteomes" id="UP001177140"/>
    </source>
</evidence>
<accession>A0AA41V9R8</accession>